<dbReference type="PANTHER" id="PTHR46546">
    <property type="entry name" value="SHEWANELLA-LIKE PROTEIN PHOSPHATASE 1"/>
    <property type="match status" value="1"/>
</dbReference>
<dbReference type="AlphaFoldDB" id="A0A6C0BNW9"/>
<protein>
    <recommendedName>
        <fullName evidence="1">Calcineurin-like phosphoesterase domain-containing protein</fullName>
    </recommendedName>
</protein>
<feature type="domain" description="Calcineurin-like phosphoesterase" evidence="1">
    <location>
        <begin position="63"/>
        <end position="226"/>
    </location>
</feature>
<dbReference type="InterPro" id="IPR029052">
    <property type="entry name" value="Metallo-depent_PP-like"/>
</dbReference>
<evidence type="ECO:0000313" key="2">
    <source>
        <dbReference type="EMBL" id="QHS93682.1"/>
    </source>
</evidence>
<sequence length="352" mass="39520">MYRCSNLLHKCEMRKVLVKLTEERKRTGELGSLGPARFEPPAEFFRRYARDQRLVHSIKTLAPVIAIGDIHGDFLALLSILFVTGVIDAQGHWKGRNSIVVLCGDLLDRGGRGDVTVSTTPNYREEVDILQYLHALNLKAKPGHVIAVLGNHEIRNIYMDQSFEHYQDSPQVEGWGGLQEKYSLFRPGGPVSTYFSNHFPIILQVNHFLFAHGGYQGGSPNELNREVQAALRSGKVLSPRLNFILEDRSGSCDRKALQGWDGLVLGHTVVEEVKGTCQNKVWMVDIAMSEAFGESRKLGALEIQFSPGQTLIKTLMYERNTLKAEYYLNGQHVATKTTKFHRRGQRLVGSSS</sequence>
<dbReference type="Pfam" id="PF00149">
    <property type="entry name" value="Metallophos"/>
    <property type="match status" value="1"/>
</dbReference>
<dbReference type="PANTHER" id="PTHR46546:SF4">
    <property type="entry name" value="SHEWANELLA-LIKE PROTEIN PHOSPHATASE 1"/>
    <property type="match status" value="1"/>
</dbReference>
<reference evidence="2" key="1">
    <citation type="journal article" date="2020" name="Nature">
        <title>Giant virus diversity and host interactions through global metagenomics.</title>
        <authorList>
            <person name="Schulz F."/>
            <person name="Roux S."/>
            <person name="Paez-Espino D."/>
            <person name="Jungbluth S."/>
            <person name="Walsh D.A."/>
            <person name="Denef V.J."/>
            <person name="McMahon K.D."/>
            <person name="Konstantinidis K.T."/>
            <person name="Eloe-Fadrosh E.A."/>
            <person name="Kyrpides N.C."/>
            <person name="Woyke T."/>
        </authorList>
    </citation>
    <scope>NUCLEOTIDE SEQUENCE</scope>
    <source>
        <strain evidence="2">GVMAG-M-3300018080-19</strain>
    </source>
</reference>
<dbReference type="EMBL" id="MN739208">
    <property type="protein sequence ID" value="QHS93682.1"/>
    <property type="molecule type" value="Genomic_DNA"/>
</dbReference>
<dbReference type="InterPro" id="IPR004843">
    <property type="entry name" value="Calcineurin-like_PHP"/>
</dbReference>
<organism evidence="2">
    <name type="scientific">viral metagenome</name>
    <dbReference type="NCBI Taxonomy" id="1070528"/>
    <lineage>
        <taxon>unclassified sequences</taxon>
        <taxon>metagenomes</taxon>
        <taxon>organismal metagenomes</taxon>
    </lineage>
</organism>
<dbReference type="SUPFAM" id="SSF56300">
    <property type="entry name" value="Metallo-dependent phosphatases"/>
    <property type="match status" value="1"/>
</dbReference>
<dbReference type="Gene3D" id="3.60.21.10">
    <property type="match status" value="1"/>
</dbReference>
<proteinExistence type="predicted"/>
<name>A0A6C0BNW9_9ZZZZ</name>
<accession>A0A6C0BNW9</accession>
<dbReference type="GO" id="GO:0016787">
    <property type="term" value="F:hydrolase activity"/>
    <property type="evidence" value="ECO:0007669"/>
    <property type="project" value="InterPro"/>
</dbReference>
<evidence type="ECO:0000259" key="1">
    <source>
        <dbReference type="Pfam" id="PF00149"/>
    </source>
</evidence>